<dbReference type="GO" id="GO:0008270">
    <property type="term" value="F:zinc ion binding"/>
    <property type="evidence" value="ECO:0007669"/>
    <property type="project" value="InterPro"/>
</dbReference>
<dbReference type="EC" id="4.2.1.1" evidence="2"/>
<evidence type="ECO:0000256" key="5">
    <source>
        <dbReference type="ARBA" id="ARBA00023239"/>
    </source>
</evidence>
<dbReference type="InterPro" id="IPR036398">
    <property type="entry name" value="CA_dom_sf"/>
</dbReference>
<accession>A0A0K6S8U5</accession>
<dbReference type="CDD" id="cd03124">
    <property type="entry name" value="alpha_CA_prokaryotic_like"/>
    <property type="match status" value="1"/>
</dbReference>
<dbReference type="AlphaFoldDB" id="A0A0K6S8U5"/>
<keyword evidence="5" id="KW-0456">Lyase</keyword>
<name>A0A0K6S8U5_9ALVE</name>
<keyword evidence="3" id="KW-0479">Metal-binding</keyword>
<gene>
    <name evidence="9" type="ORF">Cvel_27384.t3.CR1</name>
</gene>
<proteinExistence type="inferred from homology"/>
<dbReference type="GO" id="GO:0004089">
    <property type="term" value="F:carbonate dehydratase activity"/>
    <property type="evidence" value="ECO:0007669"/>
    <property type="project" value="UniProtKB-EC"/>
</dbReference>
<keyword evidence="4" id="KW-0862">Zinc</keyword>
<dbReference type="InterPro" id="IPR001148">
    <property type="entry name" value="CA_dom"/>
</dbReference>
<dbReference type="Pfam" id="PF00194">
    <property type="entry name" value="Carb_anhydrase"/>
    <property type="match status" value="3"/>
</dbReference>
<protein>
    <recommendedName>
        <fullName evidence="2">carbonic anhydrase</fullName>
        <ecNumber evidence="2">4.2.1.1</ecNumber>
    </recommendedName>
</protein>
<organism evidence="9">
    <name type="scientific">Chromera velia CCMP2878</name>
    <dbReference type="NCBI Taxonomy" id="1169474"/>
    <lineage>
        <taxon>Eukaryota</taxon>
        <taxon>Sar</taxon>
        <taxon>Alveolata</taxon>
        <taxon>Colpodellida</taxon>
        <taxon>Chromeraceae</taxon>
        <taxon>Chromera</taxon>
    </lineage>
</organism>
<dbReference type="PANTHER" id="PTHR18952:SF265">
    <property type="entry name" value="CARBONIC ANHYDRASE"/>
    <property type="match status" value="1"/>
</dbReference>
<dbReference type="PROSITE" id="PS51144">
    <property type="entry name" value="ALPHA_CA_2"/>
    <property type="match status" value="1"/>
</dbReference>
<dbReference type="GO" id="GO:0005737">
    <property type="term" value="C:cytoplasm"/>
    <property type="evidence" value="ECO:0007669"/>
    <property type="project" value="TreeGrafter"/>
</dbReference>
<dbReference type="EMBL" id="CDMZ01002639">
    <property type="protein sequence ID" value="CUC10097.1"/>
    <property type="molecule type" value="Genomic_DNA"/>
</dbReference>
<dbReference type="PANTHER" id="PTHR18952">
    <property type="entry name" value="CARBONIC ANHYDRASE"/>
    <property type="match status" value="1"/>
</dbReference>
<dbReference type="InterPro" id="IPR023561">
    <property type="entry name" value="Carbonic_anhydrase_a-class"/>
</dbReference>
<evidence type="ECO:0000256" key="4">
    <source>
        <dbReference type="ARBA" id="ARBA00022833"/>
    </source>
</evidence>
<evidence type="ECO:0000256" key="7">
    <source>
        <dbReference type="SAM" id="MobiDB-lite"/>
    </source>
</evidence>
<dbReference type="SMART" id="SM01057">
    <property type="entry name" value="Carb_anhydrase"/>
    <property type="match status" value="1"/>
</dbReference>
<feature type="compositionally biased region" description="Basic and acidic residues" evidence="7">
    <location>
        <begin position="61"/>
        <end position="71"/>
    </location>
</feature>
<evidence type="ECO:0000256" key="3">
    <source>
        <dbReference type="ARBA" id="ARBA00022723"/>
    </source>
</evidence>
<comment type="catalytic activity">
    <reaction evidence="6">
        <text>hydrogencarbonate + H(+) = CO2 + H2O</text>
        <dbReference type="Rhea" id="RHEA:10748"/>
        <dbReference type="ChEBI" id="CHEBI:15377"/>
        <dbReference type="ChEBI" id="CHEBI:15378"/>
        <dbReference type="ChEBI" id="CHEBI:16526"/>
        <dbReference type="ChEBI" id="CHEBI:17544"/>
        <dbReference type="EC" id="4.2.1.1"/>
    </reaction>
</comment>
<feature type="region of interest" description="Disordered" evidence="7">
    <location>
        <begin position="36"/>
        <end position="71"/>
    </location>
</feature>
<evidence type="ECO:0000313" key="9">
    <source>
        <dbReference type="EMBL" id="CUC10097.1"/>
    </source>
</evidence>
<dbReference type="SUPFAM" id="SSF51069">
    <property type="entry name" value="Carbonic anhydrase"/>
    <property type="match status" value="2"/>
</dbReference>
<comment type="similarity">
    <text evidence="1">Belongs to the alpha-carbonic anhydrase family.</text>
</comment>
<evidence type="ECO:0000256" key="1">
    <source>
        <dbReference type="ARBA" id="ARBA00010718"/>
    </source>
</evidence>
<reference evidence="9" key="1">
    <citation type="submission" date="2014-11" db="EMBL/GenBank/DDBJ databases">
        <title>Molecular phylogeny of cliff fern family Woodsiaceae with morphological implications.</title>
        <authorList>
            <person name="Shao Y.-Z."/>
            <person name="Wei R."/>
            <person name="Zhang X.-C."/>
        </authorList>
    </citation>
    <scope>NUCLEOTIDE SEQUENCE</scope>
</reference>
<dbReference type="VEuPathDB" id="CryptoDB:Cvel_27384"/>
<dbReference type="InterPro" id="IPR041891">
    <property type="entry name" value="Alpha_CA_prokaryot-like"/>
</dbReference>
<feature type="domain" description="Alpha-carbonic anhydrase" evidence="8">
    <location>
        <begin position="107"/>
        <end position="373"/>
    </location>
</feature>
<dbReference type="PhylomeDB" id="A0A0K6S8U5"/>
<sequence length="503" mass="55789">MATRLFSAAAVCFLGGDAFTHRLVIGRNEGGGVRRKPLLSSLNSHEPSPLSDGPNVPTLDGRSREGDGLSRRFGASRRDSVLNALKGAAVLSVGCNCLHGEEALADPSWTYADQGKGWTGGVCQTGLMQSPIYFDPKQVKQGTKDMDVQFHYQKWIDYDKFKFTNTGRTVKMDVVGELKLDGDTYKADHLHFHSPAEHLFREGGRPSRRDLECHIVHKNEAGNLAVVGITFVNAASEKGELQRSRFLQGFLEVDQFPPQKTGDQNALVLTKKEVKDWIDLNWYLLFDFTKPPPSKTGYQSEIALGATNNWYRYTGSLTTPPCSEGVKWIVLKDPVPATADQIEDFLEILKPKEDTSLGSFRDPMNALGTKRNTSPIYKVGDFLFLSAGRTEGLQLEGCVWYTGSLTTPPCSEGVKWIVLKDPVPATADQIEDFLEILKPKEDTSLGSFRDPMNALGTKRNTSPIYKVSMSNFRFDSWTNDPDSINSPLEPVINSKFLGRQVEP</sequence>
<evidence type="ECO:0000256" key="6">
    <source>
        <dbReference type="ARBA" id="ARBA00048348"/>
    </source>
</evidence>
<evidence type="ECO:0000256" key="2">
    <source>
        <dbReference type="ARBA" id="ARBA00012925"/>
    </source>
</evidence>
<dbReference type="Gene3D" id="3.10.200.10">
    <property type="entry name" value="Alpha carbonic anhydrase"/>
    <property type="match status" value="2"/>
</dbReference>
<evidence type="ECO:0000259" key="8">
    <source>
        <dbReference type="PROSITE" id="PS51144"/>
    </source>
</evidence>